<keyword evidence="2" id="KW-1185">Reference proteome</keyword>
<evidence type="ECO:0000313" key="1">
    <source>
        <dbReference type="EMBL" id="KJY58340.1"/>
    </source>
</evidence>
<dbReference type="AlphaFoldDB" id="A0A0F4LIB6"/>
<comment type="caution">
    <text evidence="1">The sequence shown here is derived from an EMBL/GenBank/DDBJ whole genome shotgun (WGS) entry which is preliminary data.</text>
</comment>
<gene>
    <name evidence="1" type="ORF">JF75_09860</name>
</gene>
<evidence type="ECO:0000313" key="2">
    <source>
        <dbReference type="Proteomes" id="UP000033612"/>
    </source>
</evidence>
<protein>
    <recommendedName>
        <fullName evidence="3">SAM-dependent methyltransferase</fullName>
    </recommendedName>
</protein>
<dbReference type="RefSeq" id="WP_046332124.1">
    <property type="nucleotide sequence ID" value="NZ_JBHTBO010000008.1"/>
</dbReference>
<dbReference type="PATRIC" id="fig|1218506.3.peg.1046"/>
<accession>A0A0F4LIB6</accession>
<evidence type="ECO:0008006" key="3">
    <source>
        <dbReference type="Google" id="ProtNLM"/>
    </source>
</evidence>
<dbReference type="OrthoDB" id="2248737at2"/>
<name>A0A0F4LIB6_9LACO</name>
<proteinExistence type="predicted"/>
<dbReference type="HOGENOM" id="CLU_084734_0_0_9"/>
<organism evidence="1 2">
    <name type="scientific">Lactobacillus kimbladii</name>
    <dbReference type="NCBI Taxonomy" id="1218506"/>
    <lineage>
        <taxon>Bacteria</taxon>
        <taxon>Bacillati</taxon>
        <taxon>Bacillota</taxon>
        <taxon>Bacilli</taxon>
        <taxon>Lactobacillales</taxon>
        <taxon>Lactobacillaceae</taxon>
        <taxon>Lactobacillus</taxon>
    </lineage>
</organism>
<sequence length="250" mass="28261">MTDFLSKINQLDDQLNIEQVHHQVKEINDIISIVSQKQVFKKAPQKLGFLPDIAEEICASLSQTDIKHFRTINQLIDNLRQFLSINFGVWSLPNLQTARAIKDCLNIKSGLEIMAGNAYWSKALSDVGVKMIVTDNLDWSKTSNTGSKSFMPVAHFDAAQAVEIFDNVDLIICSWAPNFGNSDTKVVSTWQKLNTTSHLLFIGEKNGATNSEAFWQKGLVHHSKELKQINQTFPSFDFINEHIFEIAHEI</sequence>
<dbReference type="Proteomes" id="UP000033612">
    <property type="component" value="Unassembled WGS sequence"/>
</dbReference>
<dbReference type="STRING" id="1218506.JF75_09860"/>
<dbReference type="EMBL" id="JXLH01000014">
    <property type="protein sequence ID" value="KJY58340.1"/>
    <property type="molecule type" value="Genomic_DNA"/>
</dbReference>
<reference evidence="1 2" key="1">
    <citation type="submission" date="2015-01" db="EMBL/GenBank/DDBJ databases">
        <title>Comparative genomics of the lactic acid bacteria isolated from the honey bee gut.</title>
        <authorList>
            <person name="Ellegaard K.M."/>
            <person name="Tamarit D."/>
            <person name="Javelind E."/>
            <person name="Olofsson T."/>
            <person name="Andersson S.G."/>
            <person name="Vasquez A."/>
        </authorList>
    </citation>
    <scope>NUCLEOTIDE SEQUENCE [LARGE SCALE GENOMIC DNA]</scope>
    <source>
        <strain evidence="1 2">Hma2</strain>
    </source>
</reference>